<proteinExistence type="predicted"/>
<evidence type="ECO:0000313" key="2">
    <source>
        <dbReference type="EnsemblMetazoa" id="ENSAATROPP014198"/>
    </source>
</evidence>
<evidence type="ECO:0000313" key="3">
    <source>
        <dbReference type="Proteomes" id="UP000075880"/>
    </source>
</evidence>
<name>A0AAG5DUC9_ANOAO</name>
<feature type="signal peptide" evidence="1">
    <location>
        <begin position="1"/>
        <end position="15"/>
    </location>
</feature>
<protein>
    <recommendedName>
        <fullName evidence="4">Secreted protein</fullName>
    </recommendedName>
</protein>
<dbReference type="AlphaFoldDB" id="A0AAG5DUC9"/>
<dbReference type="EnsemblMetazoa" id="ENSAATROPT016166">
    <property type="protein sequence ID" value="ENSAATROPP014198"/>
    <property type="gene ID" value="ENSAATROPG013237"/>
</dbReference>
<sequence length="105" mass="11611">MKWSMAFCLTASLRAGSRFDLSMLLSNAWTTRSTSWRCFGFSFLTSSNSAKRLASAALPRWCLDASATVQTATRTSSVNKTNDLMVQLLHTAFFTVSRGRAHHGN</sequence>
<feature type="chain" id="PRO_5042483478" description="Secreted protein" evidence="1">
    <location>
        <begin position="16"/>
        <end position="105"/>
    </location>
</feature>
<dbReference type="Proteomes" id="UP000075880">
    <property type="component" value="Unassembled WGS sequence"/>
</dbReference>
<evidence type="ECO:0000256" key="1">
    <source>
        <dbReference type="SAM" id="SignalP"/>
    </source>
</evidence>
<accession>A0AAG5DUC9</accession>
<organism evidence="2 3">
    <name type="scientific">Anopheles atroparvus</name>
    <name type="common">European mosquito</name>
    <dbReference type="NCBI Taxonomy" id="41427"/>
    <lineage>
        <taxon>Eukaryota</taxon>
        <taxon>Metazoa</taxon>
        <taxon>Ecdysozoa</taxon>
        <taxon>Arthropoda</taxon>
        <taxon>Hexapoda</taxon>
        <taxon>Insecta</taxon>
        <taxon>Pterygota</taxon>
        <taxon>Neoptera</taxon>
        <taxon>Endopterygota</taxon>
        <taxon>Diptera</taxon>
        <taxon>Nematocera</taxon>
        <taxon>Culicoidea</taxon>
        <taxon>Culicidae</taxon>
        <taxon>Anophelinae</taxon>
        <taxon>Anopheles</taxon>
    </lineage>
</organism>
<evidence type="ECO:0008006" key="4">
    <source>
        <dbReference type="Google" id="ProtNLM"/>
    </source>
</evidence>
<keyword evidence="3" id="KW-1185">Reference proteome</keyword>
<reference evidence="2" key="1">
    <citation type="submission" date="2024-04" db="UniProtKB">
        <authorList>
            <consortium name="EnsemblMetazoa"/>
        </authorList>
    </citation>
    <scope>IDENTIFICATION</scope>
    <source>
        <strain evidence="2">EBRO</strain>
    </source>
</reference>
<keyword evidence="1" id="KW-0732">Signal</keyword>